<gene>
    <name evidence="2" type="ORF">WN51_07572</name>
</gene>
<evidence type="ECO:0000313" key="2">
    <source>
        <dbReference type="EMBL" id="KOX78711.1"/>
    </source>
</evidence>
<dbReference type="AlphaFoldDB" id="A0A0N0BJ64"/>
<keyword evidence="3" id="KW-1185">Reference proteome</keyword>
<name>A0A0N0BJ64_9HYME</name>
<accession>A0A0N0BJ64</accession>
<sequence>MEQNGKIIAIAYVYAFLEKFKDAEYSKVQVVNENLTRCVVCYLAKFPKDLCFDLWKRAAQNTDLDRMPKRDEKEKKKRKEFWLEKNE</sequence>
<evidence type="ECO:0000313" key="3">
    <source>
        <dbReference type="Proteomes" id="UP000053105"/>
    </source>
</evidence>
<proteinExistence type="predicted"/>
<dbReference type="EMBL" id="KQ435720">
    <property type="protein sequence ID" value="KOX78711.1"/>
    <property type="molecule type" value="Genomic_DNA"/>
</dbReference>
<dbReference type="Proteomes" id="UP000053105">
    <property type="component" value="Unassembled WGS sequence"/>
</dbReference>
<organism evidence="2 3">
    <name type="scientific">Melipona quadrifasciata</name>
    <dbReference type="NCBI Taxonomy" id="166423"/>
    <lineage>
        <taxon>Eukaryota</taxon>
        <taxon>Metazoa</taxon>
        <taxon>Ecdysozoa</taxon>
        <taxon>Arthropoda</taxon>
        <taxon>Hexapoda</taxon>
        <taxon>Insecta</taxon>
        <taxon>Pterygota</taxon>
        <taxon>Neoptera</taxon>
        <taxon>Endopterygota</taxon>
        <taxon>Hymenoptera</taxon>
        <taxon>Apocrita</taxon>
        <taxon>Aculeata</taxon>
        <taxon>Apoidea</taxon>
        <taxon>Anthophila</taxon>
        <taxon>Apidae</taxon>
        <taxon>Melipona</taxon>
    </lineage>
</organism>
<evidence type="ECO:0000256" key="1">
    <source>
        <dbReference type="SAM" id="MobiDB-lite"/>
    </source>
</evidence>
<reference evidence="2 3" key="1">
    <citation type="submission" date="2015-07" db="EMBL/GenBank/DDBJ databases">
        <title>The genome of Melipona quadrifasciata.</title>
        <authorList>
            <person name="Pan H."/>
            <person name="Kapheim K."/>
        </authorList>
    </citation>
    <scope>NUCLEOTIDE SEQUENCE [LARGE SCALE GENOMIC DNA]</scope>
    <source>
        <strain evidence="2">0111107301</strain>
        <tissue evidence="2">Whole body</tissue>
    </source>
</reference>
<feature type="region of interest" description="Disordered" evidence="1">
    <location>
        <begin position="65"/>
        <end position="87"/>
    </location>
</feature>
<protein>
    <submittedName>
        <fullName evidence="2">Uncharacterized protein</fullName>
    </submittedName>
</protein>